<proteinExistence type="predicted"/>
<dbReference type="EMBL" id="MTYJ01000356">
    <property type="protein sequence ID" value="OWA53908.1"/>
    <property type="molecule type" value="Genomic_DNA"/>
</dbReference>
<organism evidence="1 2">
    <name type="scientific">Hypsibius exemplaris</name>
    <name type="common">Freshwater tardigrade</name>
    <dbReference type="NCBI Taxonomy" id="2072580"/>
    <lineage>
        <taxon>Eukaryota</taxon>
        <taxon>Metazoa</taxon>
        <taxon>Ecdysozoa</taxon>
        <taxon>Tardigrada</taxon>
        <taxon>Eutardigrada</taxon>
        <taxon>Parachela</taxon>
        <taxon>Hypsibioidea</taxon>
        <taxon>Hypsibiidae</taxon>
        <taxon>Hypsibius</taxon>
    </lineage>
</organism>
<accession>A0A9X6NJ56</accession>
<gene>
    <name evidence="1" type="ORF">BV898_18327</name>
</gene>
<evidence type="ECO:0000313" key="2">
    <source>
        <dbReference type="Proteomes" id="UP000192578"/>
    </source>
</evidence>
<dbReference type="Proteomes" id="UP000192578">
    <property type="component" value="Unassembled WGS sequence"/>
</dbReference>
<protein>
    <recommendedName>
        <fullName evidence="3">Ubiquitin-like protease family profile domain-containing protein</fullName>
    </recommendedName>
</protein>
<sequence>MSPVDLNILKGIAPDLRMTESIANATMYLLRKLVKDTGAPITRLLYQEQVKENMASFSADNSYAIQLIHENRSAEHWMAFELKEGQLMLFDSALGTSLSADLKQTNRRLLVKPTGKSDIFIPQLQQQTDGVACRFYAVANLVALVLNQNQQFGWLQVDCEALWTVL</sequence>
<reference evidence="2" key="1">
    <citation type="submission" date="2017-01" db="EMBL/GenBank/DDBJ databases">
        <title>Comparative genomics of anhydrobiosis in the tardigrade Hypsibius dujardini.</title>
        <authorList>
            <person name="Yoshida Y."/>
            <person name="Koutsovoulos G."/>
            <person name="Laetsch D."/>
            <person name="Stevens L."/>
            <person name="Kumar S."/>
            <person name="Horikawa D."/>
            <person name="Ishino K."/>
            <person name="Komine S."/>
            <person name="Tomita M."/>
            <person name="Blaxter M."/>
            <person name="Arakawa K."/>
        </authorList>
    </citation>
    <scope>NUCLEOTIDE SEQUENCE [LARGE SCALE GENOMIC DNA]</scope>
    <source>
        <strain evidence="2">Z151</strain>
    </source>
</reference>
<name>A0A9X6NJ56_HYPEX</name>
<dbReference type="AlphaFoldDB" id="A0A9X6NJ56"/>
<evidence type="ECO:0000313" key="1">
    <source>
        <dbReference type="EMBL" id="OWA53908.1"/>
    </source>
</evidence>
<comment type="caution">
    <text evidence="1">The sequence shown here is derived from an EMBL/GenBank/DDBJ whole genome shotgun (WGS) entry which is preliminary data.</text>
</comment>
<keyword evidence="2" id="KW-1185">Reference proteome</keyword>
<evidence type="ECO:0008006" key="3">
    <source>
        <dbReference type="Google" id="ProtNLM"/>
    </source>
</evidence>